<dbReference type="CDD" id="cd00082">
    <property type="entry name" value="HisKA"/>
    <property type="match status" value="1"/>
</dbReference>
<dbReference type="GO" id="GO:0000155">
    <property type="term" value="F:phosphorelay sensor kinase activity"/>
    <property type="evidence" value="ECO:0007669"/>
    <property type="project" value="InterPro"/>
</dbReference>
<dbReference type="OrthoDB" id="537027at2"/>
<dbReference type="InterPro" id="IPR036097">
    <property type="entry name" value="HisK_dim/P_sf"/>
</dbReference>
<dbReference type="STRING" id="93059.P9211_16991"/>
<dbReference type="eggNOG" id="COG2205">
    <property type="taxonomic scope" value="Bacteria"/>
</dbReference>
<dbReference type="InterPro" id="IPR036890">
    <property type="entry name" value="HATPase_C_sf"/>
</dbReference>
<evidence type="ECO:0000256" key="2">
    <source>
        <dbReference type="ARBA" id="ARBA00012438"/>
    </source>
</evidence>
<dbReference type="EMBL" id="CP000878">
    <property type="protein sequence ID" value="ABX09630.1"/>
    <property type="molecule type" value="Genomic_DNA"/>
</dbReference>
<proteinExistence type="predicted"/>
<evidence type="ECO:0000256" key="1">
    <source>
        <dbReference type="ARBA" id="ARBA00000085"/>
    </source>
</evidence>
<gene>
    <name evidence="3" type="ordered locus">P9211_16991</name>
</gene>
<dbReference type="HOGENOM" id="CLU_040649_0_0_3"/>
<dbReference type="AlphaFoldDB" id="A9BCR8"/>
<keyword evidence="4" id="KW-1185">Reference proteome</keyword>
<organism evidence="3 4">
    <name type="scientific">Prochlorococcus marinus (strain MIT 9211)</name>
    <dbReference type="NCBI Taxonomy" id="93059"/>
    <lineage>
        <taxon>Bacteria</taxon>
        <taxon>Bacillati</taxon>
        <taxon>Cyanobacteriota</taxon>
        <taxon>Cyanophyceae</taxon>
        <taxon>Synechococcales</taxon>
        <taxon>Prochlorococcaceae</taxon>
        <taxon>Prochlorococcus</taxon>
    </lineage>
</organism>
<dbReference type="InterPro" id="IPR003661">
    <property type="entry name" value="HisK_dim/P_dom"/>
</dbReference>
<evidence type="ECO:0000313" key="4">
    <source>
        <dbReference type="Proteomes" id="UP000000788"/>
    </source>
</evidence>
<dbReference type="Gene3D" id="3.30.565.10">
    <property type="entry name" value="Histidine kinase-like ATPase, C-terminal domain"/>
    <property type="match status" value="1"/>
</dbReference>
<name>A9BCR8_PROM4</name>
<dbReference type="Proteomes" id="UP000000788">
    <property type="component" value="Chromosome"/>
</dbReference>
<dbReference type="KEGG" id="pmj:P9211_16991"/>
<evidence type="ECO:0000313" key="3">
    <source>
        <dbReference type="EMBL" id="ABX09630.1"/>
    </source>
</evidence>
<comment type="catalytic activity">
    <reaction evidence="1">
        <text>ATP + protein L-histidine = ADP + protein N-phospho-L-histidine.</text>
        <dbReference type="EC" id="2.7.13.3"/>
    </reaction>
</comment>
<accession>A9BCR8</accession>
<dbReference type="SUPFAM" id="SSF47384">
    <property type="entry name" value="Homodimeric domain of signal transducing histidine kinase"/>
    <property type="match status" value="1"/>
</dbReference>
<dbReference type="EC" id="2.7.13.3" evidence="2"/>
<sequence length="455" mass="51113">MTNQITISSIQQRMAEGVPSGRVDEQIVRRLWWAALDTLQDEILLPMNLSKGLWLAAPLPALYEPKLLERLDGWVWAPDELSSLHYPNAALLPPSRTRSIHHDSTASFNRFPLREEDGHDPLLMIITPEVQVAIALQGKPGERNLLMRSDPETLKDLLKMLDLRLNNENSKQANHVREALAGLGQLRSNEDLSGIFWPLLASKMARIAPSLNIQTLPDKENVDELDNQTSGEILLLEALTHEVRTPLATIRTLIRSLLRRKDLSNVVLSRLKQIDTECTEQIDRFGLIFNAVELERNETKQSSLASTDLGEMLQMLYPAWSKQLDRRGIKLHLDLIPDLPHVLSDPQRLELMLGGLIDRNTRGLEPGGMLVLALRPAGQRLKLQIMGKPFHLKEKRNIANEENSDLGTVLSWNPSTGSLQLTQAATQRLLASLGGRLTRRRDSGLTIFFPIAGIK</sequence>
<protein>
    <recommendedName>
        <fullName evidence="2">histidine kinase</fullName>
        <ecNumber evidence="2">2.7.13.3</ecNumber>
    </recommendedName>
</protein>
<dbReference type="RefSeq" id="WP_012196250.1">
    <property type="nucleotide sequence ID" value="NC_009976.1"/>
</dbReference>
<reference evidence="3 4" key="1">
    <citation type="journal article" date="2007" name="PLoS Genet.">
        <title>Patterns and implications of gene gain and loss in the evolution of Prochlorococcus.</title>
        <authorList>
            <person name="Kettler G.C."/>
            <person name="Martiny A.C."/>
            <person name="Huang K."/>
            <person name="Zucker J."/>
            <person name="Coleman M.L."/>
            <person name="Rodrigue S."/>
            <person name="Chen F."/>
            <person name="Lapidus A."/>
            <person name="Ferriera S."/>
            <person name="Johnson J."/>
            <person name="Steglich C."/>
            <person name="Church G.M."/>
            <person name="Richardson P."/>
            <person name="Chisholm S.W."/>
        </authorList>
    </citation>
    <scope>NUCLEOTIDE SEQUENCE [LARGE SCALE GENOMIC DNA]</scope>
    <source>
        <strain evidence="4">MIT 9211</strain>
    </source>
</reference>